<reference evidence="3" key="1">
    <citation type="submission" date="2025-08" db="UniProtKB">
        <authorList>
            <consortium name="Ensembl"/>
        </authorList>
    </citation>
    <scope>IDENTIFICATION</scope>
</reference>
<dbReference type="SMART" id="SM00256">
    <property type="entry name" value="FBOX"/>
    <property type="match status" value="1"/>
</dbReference>
<proteinExistence type="predicted"/>
<dbReference type="PANTHER" id="PTHR15537">
    <property type="entry name" value="F-BOX ONLY PROTEIN 7"/>
    <property type="match status" value="1"/>
</dbReference>
<feature type="region of interest" description="Disordered" evidence="1">
    <location>
        <begin position="1"/>
        <end position="38"/>
    </location>
</feature>
<dbReference type="Gene3D" id="1.20.1280.50">
    <property type="match status" value="1"/>
</dbReference>
<dbReference type="SUPFAM" id="SSF81383">
    <property type="entry name" value="F-box domain"/>
    <property type="match status" value="1"/>
</dbReference>
<reference evidence="3" key="2">
    <citation type="submission" date="2025-09" db="UniProtKB">
        <authorList>
            <consortium name="Ensembl"/>
        </authorList>
    </citation>
    <scope>IDENTIFICATION</scope>
</reference>
<sequence length="391" mass="42873">MNEKEKSVLDPTIVDLKPKDDPQEHHHDHNSQASGVTEPLSVISEDYANMPAAFERPTPFLPVMLCMEAKPGHVPHSLEAALSDACPQSAQESLIVALHVLMAEAGFVSKDLTETTTTTSTGQLLECWRKMGAYVLKYAHHLCPHASCVLACLPLGKHLVVNASVAAGVCEESLAALKLQTASYVTNVTSGLVTTDVYSNLPTLSRVFKDHVAYSALEVMRRGLELPPVTGLLALPCELLLTILAQLSAHSLLAMSVTCRHLNLLSNDEGLWRHLFVRDFSYDVEVSGQQWKQLYRHHYQMRCQARHPLPGVFPATYPFHSPYVYAPPFTPLPPGVIGGAYDARPDFNLPFGNIPPLLLPIPRFDPTIPFPRQLPRGNYRPGAVGAPFGGL</sequence>
<dbReference type="Proteomes" id="UP000694388">
    <property type="component" value="Unplaced"/>
</dbReference>
<protein>
    <submittedName>
        <fullName evidence="3">F-box protein 7</fullName>
    </submittedName>
</protein>
<evidence type="ECO:0000256" key="1">
    <source>
        <dbReference type="SAM" id="MobiDB-lite"/>
    </source>
</evidence>
<dbReference type="InterPro" id="IPR021625">
    <property type="entry name" value="PI31_Prot_N"/>
</dbReference>
<evidence type="ECO:0000313" key="3">
    <source>
        <dbReference type="Ensembl" id="ENSEBUP00000017977.1"/>
    </source>
</evidence>
<dbReference type="GO" id="GO:0019901">
    <property type="term" value="F:protein kinase binding"/>
    <property type="evidence" value="ECO:0007669"/>
    <property type="project" value="InterPro"/>
</dbReference>
<dbReference type="InterPro" id="IPR001810">
    <property type="entry name" value="F-box_dom"/>
</dbReference>
<dbReference type="InterPro" id="IPR047118">
    <property type="entry name" value="Fbxo7"/>
</dbReference>
<name>A0A8C4QN28_EPTBU</name>
<dbReference type="Pfam" id="PF12937">
    <property type="entry name" value="F-box-like"/>
    <property type="match status" value="1"/>
</dbReference>
<dbReference type="InterPro" id="IPR036047">
    <property type="entry name" value="F-box-like_dom_sf"/>
</dbReference>
<dbReference type="GO" id="GO:1903599">
    <property type="term" value="P:positive regulation of autophagy of mitochondrion"/>
    <property type="evidence" value="ECO:0007669"/>
    <property type="project" value="TreeGrafter"/>
</dbReference>
<keyword evidence="4" id="KW-1185">Reference proteome</keyword>
<dbReference type="Ensembl" id="ENSEBUT00000018553.1">
    <property type="protein sequence ID" value="ENSEBUP00000017977.1"/>
    <property type="gene ID" value="ENSEBUG00000011236.1"/>
</dbReference>
<evidence type="ECO:0000259" key="2">
    <source>
        <dbReference type="PROSITE" id="PS50181"/>
    </source>
</evidence>
<dbReference type="PANTHER" id="PTHR15537:SF2">
    <property type="entry name" value="F-BOX ONLY PROTEIN 7"/>
    <property type="match status" value="1"/>
</dbReference>
<organism evidence="3 4">
    <name type="scientific">Eptatretus burgeri</name>
    <name type="common">Inshore hagfish</name>
    <dbReference type="NCBI Taxonomy" id="7764"/>
    <lineage>
        <taxon>Eukaryota</taxon>
        <taxon>Metazoa</taxon>
        <taxon>Chordata</taxon>
        <taxon>Craniata</taxon>
        <taxon>Vertebrata</taxon>
        <taxon>Cyclostomata</taxon>
        <taxon>Myxini</taxon>
        <taxon>Myxiniformes</taxon>
        <taxon>Myxinidae</taxon>
        <taxon>Eptatretinae</taxon>
        <taxon>Eptatretus</taxon>
    </lineage>
</organism>
<accession>A0A8C4QN28</accession>
<feature type="compositionally biased region" description="Basic and acidic residues" evidence="1">
    <location>
        <begin position="16"/>
        <end position="30"/>
    </location>
</feature>
<evidence type="ECO:0000313" key="4">
    <source>
        <dbReference type="Proteomes" id="UP000694388"/>
    </source>
</evidence>
<feature type="domain" description="F-box" evidence="2">
    <location>
        <begin position="229"/>
        <end position="275"/>
    </location>
</feature>
<dbReference type="Pfam" id="PF11566">
    <property type="entry name" value="PI31_Prot_N"/>
    <property type="match status" value="1"/>
</dbReference>
<dbReference type="Gene3D" id="3.40.1000.30">
    <property type="match status" value="1"/>
</dbReference>
<dbReference type="AlphaFoldDB" id="A0A8C4QN28"/>
<dbReference type="GeneTree" id="ENSGT00390000006670"/>
<dbReference type="PROSITE" id="PS50181">
    <property type="entry name" value="FBOX"/>
    <property type="match status" value="1"/>
</dbReference>